<keyword evidence="1" id="KW-0472">Membrane</keyword>
<reference evidence="2 3" key="1">
    <citation type="submission" date="2018-11" db="EMBL/GenBank/DDBJ databases">
        <title>Whole genome sequence of Streptomyces paromomycinus NBRC 15454(T).</title>
        <authorList>
            <person name="Komaki H."/>
            <person name="Tamura T."/>
        </authorList>
    </citation>
    <scope>NUCLEOTIDE SEQUENCE [LARGE SCALE GENOMIC DNA]</scope>
    <source>
        <strain evidence="2 3">NBRC 15454</strain>
    </source>
</reference>
<accession>A0A401W3R7</accession>
<evidence type="ECO:0000313" key="2">
    <source>
        <dbReference type="EMBL" id="GCD43925.1"/>
    </source>
</evidence>
<evidence type="ECO:0000256" key="1">
    <source>
        <dbReference type="SAM" id="Phobius"/>
    </source>
</evidence>
<comment type="caution">
    <text evidence="2">The sequence shown here is derived from an EMBL/GenBank/DDBJ whole genome shotgun (WGS) entry which is preliminary data.</text>
</comment>
<keyword evidence="3" id="KW-1185">Reference proteome</keyword>
<proteinExistence type="predicted"/>
<dbReference type="AlphaFoldDB" id="A0A401W3R7"/>
<protein>
    <submittedName>
        <fullName evidence="2">Uncharacterized protein</fullName>
    </submittedName>
</protein>
<keyword evidence="1" id="KW-0812">Transmembrane</keyword>
<feature type="transmembrane region" description="Helical" evidence="1">
    <location>
        <begin position="27"/>
        <end position="54"/>
    </location>
</feature>
<evidence type="ECO:0000313" key="3">
    <source>
        <dbReference type="Proteomes" id="UP000286746"/>
    </source>
</evidence>
<name>A0A401W3R7_STREY</name>
<keyword evidence="1" id="KW-1133">Transmembrane helix</keyword>
<organism evidence="2 3">
    <name type="scientific">Streptomyces paromomycinus</name>
    <name type="common">Streptomyces rimosus subsp. paromomycinus</name>
    <dbReference type="NCBI Taxonomy" id="92743"/>
    <lineage>
        <taxon>Bacteria</taxon>
        <taxon>Bacillati</taxon>
        <taxon>Actinomycetota</taxon>
        <taxon>Actinomycetes</taxon>
        <taxon>Kitasatosporales</taxon>
        <taxon>Streptomycetaceae</taxon>
        <taxon>Streptomyces</taxon>
    </lineage>
</organism>
<dbReference type="EMBL" id="BHZD01000001">
    <property type="protein sequence ID" value="GCD43925.1"/>
    <property type="molecule type" value="Genomic_DNA"/>
</dbReference>
<dbReference type="Proteomes" id="UP000286746">
    <property type="component" value="Unassembled WGS sequence"/>
</dbReference>
<sequence>MGPYAPADARAQLAHPSGCRQGDVNGWLLAVIVAAALVLVAVASLLVSAGYGVFAEHMGMHPYARPTQLTIGVSFLGESLLVRYRARRTGTPFAPEREPPLALLGRRSR</sequence>
<gene>
    <name evidence="2" type="ORF">GKJPGBOP_03611</name>
</gene>